<feature type="compositionally biased region" description="Basic and acidic residues" evidence="1">
    <location>
        <begin position="41"/>
        <end position="50"/>
    </location>
</feature>
<evidence type="ECO:0000313" key="3">
    <source>
        <dbReference type="Proteomes" id="UP000547879"/>
    </source>
</evidence>
<accession>A0A7W9Y8P9</accession>
<sequence>MSGKASGSDEDSVFLGNCENVSGSTEDQSPAPDDWGCDCPSRSDNDTRPS</sequence>
<name>A0A7W9Y8P9_9HYPH</name>
<organism evidence="2 3">
    <name type="scientific">Rhizobium wenxiniae</name>
    <dbReference type="NCBI Taxonomy" id="1737357"/>
    <lineage>
        <taxon>Bacteria</taxon>
        <taxon>Pseudomonadati</taxon>
        <taxon>Pseudomonadota</taxon>
        <taxon>Alphaproteobacteria</taxon>
        <taxon>Hyphomicrobiales</taxon>
        <taxon>Rhizobiaceae</taxon>
        <taxon>Rhizobium/Agrobacterium group</taxon>
        <taxon>Rhizobium</taxon>
    </lineage>
</organism>
<feature type="compositionally biased region" description="Polar residues" evidence="1">
    <location>
        <begin position="19"/>
        <end position="28"/>
    </location>
</feature>
<evidence type="ECO:0000256" key="1">
    <source>
        <dbReference type="SAM" id="MobiDB-lite"/>
    </source>
</evidence>
<dbReference type="EMBL" id="JACHEG010000004">
    <property type="protein sequence ID" value="MBB6164039.1"/>
    <property type="molecule type" value="Genomic_DNA"/>
</dbReference>
<dbReference type="AlphaFoldDB" id="A0A7W9Y8P9"/>
<gene>
    <name evidence="2" type="ORF">HNQ72_003880</name>
</gene>
<keyword evidence="3" id="KW-1185">Reference proteome</keyword>
<reference evidence="2 3" key="1">
    <citation type="submission" date="2020-08" db="EMBL/GenBank/DDBJ databases">
        <title>Genomic Encyclopedia of Type Strains, Phase IV (KMG-IV): sequencing the most valuable type-strain genomes for metagenomic binning, comparative biology and taxonomic classification.</title>
        <authorList>
            <person name="Goeker M."/>
        </authorList>
    </citation>
    <scope>NUCLEOTIDE SEQUENCE [LARGE SCALE GENOMIC DNA]</scope>
    <source>
        <strain evidence="2 3">DSM 100734</strain>
    </source>
</reference>
<feature type="region of interest" description="Disordered" evidence="1">
    <location>
        <begin position="1"/>
        <end position="50"/>
    </location>
</feature>
<evidence type="ECO:0000313" key="2">
    <source>
        <dbReference type="EMBL" id="MBB6164039.1"/>
    </source>
</evidence>
<proteinExistence type="predicted"/>
<protein>
    <submittedName>
        <fullName evidence="2">Uncharacterized protein</fullName>
    </submittedName>
</protein>
<comment type="caution">
    <text evidence="2">The sequence shown here is derived from an EMBL/GenBank/DDBJ whole genome shotgun (WGS) entry which is preliminary data.</text>
</comment>
<dbReference type="Proteomes" id="UP000547879">
    <property type="component" value="Unassembled WGS sequence"/>
</dbReference>